<organism evidence="2 3">
    <name type="scientific">Eumeta variegata</name>
    <name type="common">Bagworm moth</name>
    <name type="synonym">Eumeta japonica</name>
    <dbReference type="NCBI Taxonomy" id="151549"/>
    <lineage>
        <taxon>Eukaryota</taxon>
        <taxon>Metazoa</taxon>
        <taxon>Ecdysozoa</taxon>
        <taxon>Arthropoda</taxon>
        <taxon>Hexapoda</taxon>
        <taxon>Insecta</taxon>
        <taxon>Pterygota</taxon>
        <taxon>Neoptera</taxon>
        <taxon>Endopterygota</taxon>
        <taxon>Lepidoptera</taxon>
        <taxon>Glossata</taxon>
        <taxon>Ditrysia</taxon>
        <taxon>Tineoidea</taxon>
        <taxon>Psychidae</taxon>
        <taxon>Oiketicinae</taxon>
        <taxon>Eumeta</taxon>
    </lineage>
</organism>
<dbReference type="Proteomes" id="UP000299102">
    <property type="component" value="Unassembled WGS sequence"/>
</dbReference>
<gene>
    <name evidence="2" type="ORF">EVAR_12323_1</name>
</gene>
<name>A0A4C1TUE6_EUMVA</name>
<reference evidence="2 3" key="1">
    <citation type="journal article" date="2019" name="Commun. Biol.">
        <title>The bagworm genome reveals a unique fibroin gene that provides high tensile strength.</title>
        <authorList>
            <person name="Kono N."/>
            <person name="Nakamura H."/>
            <person name="Ohtoshi R."/>
            <person name="Tomita M."/>
            <person name="Numata K."/>
            <person name="Arakawa K."/>
        </authorList>
    </citation>
    <scope>NUCLEOTIDE SEQUENCE [LARGE SCALE GENOMIC DNA]</scope>
</reference>
<sequence>MKRLELTAGSGSKAGLELEPTESETGFGIENSAGWRREQDRNRIEIVQRMGSSDTRIEIENEGKVKLQCGIKIRIRKRDWIQNEKQQWNQNSKRCPASRMKSKSP</sequence>
<evidence type="ECO:0000313" key="3">
    <source>
        <dbReference type="Proteomes" id="UP000299102"/>
    </source>
</evidence>
<feature type="region of interest" description="Disordered" evidence="1">
    <location>
        <begin position="84"/>
        <end position="105"/>
    </location>
</feature>
<feature type="compositionally biased region" description="Polar residues" evidence="1">
    <location>
        <begin position="84"/>
        <end position="93"/>
    </location>
</feature>
<comment type="caution">
    <text evidence="2">The sequence shown here is derived from an EMBL/GenBank/DDBJ whole genome shotgun (WGS) entry which is preliminary data.</text>
</comment>
<proteinExistence type="predicted"/>
<evidence type="ECO:0000256" key="1">
    <source>
        <dbReference type="SAM" id="MobiDB-lite"/>
    </source>
</evidence>
<evidence type="ECO:0000313" key="2">
    <source>
        <dbReference type="EMBL" id="GBP17620.1"/>
    </source>
</evidence>
<protein>
    <submittedName>
        <fullName evidence="2">Uncharacterized protein</fullName>
    </submittedName>
</protein>
<dbReference type="EMBL" id="BGZK01000088">
    <property type="protein sequence ID" value="GBP17620.1"/>
    <property type="molecule type" value="Genomic_DNA"/>
</dbReference>
<keyword evidence="3" id="KW-1185">Reference proteome</keyword>
<accession>A0A4C1TUE6</accession>
<feature type="region of interest" description="Disordered" evidence="1">
    <location>
        <begin position="1"/>
        <end position="34"/>
    </location>
</feature>
<dbReference type="AlphaFoldDB" id="A0A4C1TUE6"/>